<dbReference type="PANTHER" id="PTHR43132:SF2">
    <property type="entry name" value="ARSENICAL RESISTANCE OPERON REPRESSOR ARSR-RELATED"/>
    <property type="match status" value="1"/>
</dbReference>
<dbReference type="NCBIfam" id="NF033788">
    <property type="entry name" value="HTH_metalloreg"/>
    <property type="match status" value="1"/>
</dbReference>
<organism evidence="6 7">
    <name type="scientific">Streptomyces vastus</name>
    <dbReference type="NCBI Taxonomy" id="285451"/>
    <lineage>
        <taxon>Bacteria</taxon>
        <taxon>Bacillati</taxon>
        <taxon>Actinomycetota</taxon>
        <taxon>Actinomycetes</taxon>
        <taxon>Kitasatosporales</taxon>
        <taxon>Streptomycetaceae</taxon>
        <taxon>Streptomyces</taxon>
    </lineage>
</organism>
<keyword evidence="7" id="KW-1185">Reference proteome</keyword>
<dbReference type="InterPro" id="IPR036390">
    <property type="entry name" value="WH_DNA-bd_sf"/>
</dbReference>
<reference evidence="6 7" key="1">
    <citation type="journal article" date="2019" name="Int. J. Syst. Evol. Microbiol.">
        <title>The Global Catalogue of Microorganisms (GCM) 10K type strain sequencing project: providing services to taxonomists for standard genome sequencing and annotation.</title>
        <authorList>
            <consortium name="The Broad Institute Genomics Platform"/>
            <consortium name="The Broad Institute Genome Sequencing Center for Infectious Disease"/>
            <person name="Wu L."/>
            <person name="Ma J."/>
        </authorList>
    </citation>
    <scope>NUCLEOTIDE SEQUENCE [LARGE SCALE GENOMIC DNA]</scope>
    <source>
        <strain evidence="6 7">JCM 4524</strain>
    </source>
</reference>
<protein>
    <recommendedName>
        <fullName evidence="5">HTH arsR-type domain-containing protein</fullName>
    </recommendedName>
</protein>
<dbReference type="CDD" id="cd00090">
    <property type="entry name" value="HTH_ARSR"/>
    <property type="match status" value="2"/>
</dbReference>
<keyword evidence="1" id="KW-0805">Transcription regulation</keyword>
<dbReference type="Pfam" id="PF01022">
    <property type="entry name" value="HTH_5"/>
    <property type="match status" value="2"/>
</dbReference>
<dbReference type="PRINTS" id="PR00778">
    <property type="entry name" value="HTHARSR"/>
</dbReference>
<name>A0ABN3RL77_9ACTN</name>
<gene>
    <name evidence="6" type="ORF">GCM10010307_67950</name>
</gene>
<dbReference type="SUPFAM" id="SSF46785">
    <property type="entry name" value="Winged helix' DNA-binding domain"/>
    <property type="match status" value="2"/>
</dbReference>
<dbReference type="InterPro" id="IPR011991">
    <property type="entry name" value="ArsR-like_HTH"/>
</dbReference>
<evidence type="ECO:0000256" key="1">
    <source>
        <dbReference type="ARBA" id="ARBA00023015"/>
    </source>
</evidence>
<feature type="domain" description="HTH arsR-type" evidence="5">
    <location>
        <begin position="153"/>
        <end position="247"/>
    </location>
</feature>
<feature type="domain" description="HTH arsR-type" evidence="5">
    <location>
        <begin position="1"/>
        <end position="77"/>
    </location>
</feature>
<dbReference type="PROSITE" id="PS50987">
    <property type="entry name" value="HTH_ARSR_2"/>
    <property type="match status" value="2"/>
</dbReference>
<dbReference type="InterPro" id="IPR001845">
    <property type="entry name" value="HTH_ArsR_DNA-bd_dom"/>
</dbReference>
<sequence length="268" mass="29159">MVSRVLGLLQDGPIPVRELRARIEMEPSSLSQQLAVLRRSGIVVSSRREGSRVVYALAGGDVADLLQAARRILTEMLAGRNLPPTDPPARAADCRPVHRFGVSAGAREDGPHVCDERSEMGVRPPEGRGRLDAVRRGPAHTAVLLRRGEDGTMTTPLYQLKAEFFKTLGHPARIRVLELLSEREHAVAEMLPEVGIEPAHLSQQLAVLRRANLVVTRKEGSTVYYSLTSPHIAELLRVARTILSGVLAGQAELLADLQAAQTQPKPPS</sequence>
<dbReference type="PANTHER" id="PTHR43132">
    <property type="entry name" value="ARSENICAL RESISTANCE OPERON REPRESSOR ARSR-RELATED"/>
    <property type="match status" value="1"/>
</dbReference>
<dbReference type="SMART" id="SM00418">
    <property type="entry name" value="HTH_ARSR"/>
    <property type="match status" value="2"/>
</dbReference>
<dbReference type="Proteomes" id="UP001500151">
    <property type="component" value="Unassembled WGS sequence"/>
</dbReference>
<feature type="region of interest" description="Disordered" evidence="4">
    <location>
        <begin position="107"/>
        <end position="132"/>
    </location>
</feature>
<dbReference type="Gene3D" id="1.10.10.10">
    <property type="entry name" value="Winged helix-like DNA-binding domain superfamily/Winged helix DNA-binding domain"/>
    <property type="match status" value="2"/>
</dbReference>
<comment type="caution">
    <text evidence="6">The sequence shown here is derived from an EMBL/GenBank/DDBJ whole genome shotgun (WGS) entry which is preliminary data.</text>
</comment>
<evidence type="ECO:0000259" key="5">
    <source>
        <dbReference type="PROSITE" id="PS50987"/>
    </source>
</evidence>
<keyword evidence="3" id="KW-0804">Transcription</keyword>
<evidence type="ECO:0000313" key="7">
    <source>
        <dbReference type="Proteomes" id="UP001500151"/>
    </source>
</evidence>
<dbReference type="InterPro" id="IPR051011">
    <property type="entry name" value="Metal_resp_trans_reg"/>
</dbReference>
<keyword evidence="2" id="KW-0238">DNA-binding</keyword>
<evidence type="ECO:0000313" key="6">
    <source>
        <dbReference type="EMBL" id="GAA2655213.1"/>
    </source>
</evidence>
<evidence type="ECO:0000256" key="4">
    <source>
        <dbReference type="SAM" id="MobiDB-lite"/>
    </source>
</evidence>
<evidence type="ECO:0000256" key="3">
    <source>
        <dbReference type="ARBA" id="ARBA00023163"/>
    </source>
</evidence>
<accession>A0ABN3RL77</accession>
<dbReference type="InterPro" id="IPR036388">
    <property type="entry name" value="WH-like_DNA-bd_sf"/>
</dbReference>
<evidence type="ECO:0000256" key="2">
    <source>
        <dbReference type="ARBA" id="ARBA00023125"/>
    </source>
</evidence>
<proteinExistence type="predicted"/>
<dbReference type="EMBL" id="BAAASJ010000106">
    <property type="protein sequence ID" value="GAA2655213.1"/>
    <property type="molecule type" value="Genomic_DNA"/>
</dbReference>